<dbReference type="PROSITE" id="PS51569">
    <property type="entry name" value="DOT1"/>
    <property type="match status" value="1"/>
</dbReference>
<feature type="domain" description="DOT1" evidence="3">
    <location>
        <begin position="156"/>
        <end position="518"/>
    </location>
</feature>
<organism evidence="4 5">
    <name type="scientific">Hondaea fermentalgiana</name>
    <dbReference type="NCBI Taxonomy" id="2315210"/>
    <lineage>
        <taxon>Eukaryota</taxon>
        <taxon>Sar</taxon>
        <taxon>Stramenopiles</taxon>
        <taxon>Bigyra</taxon>
        <taxon>Labyrinthulomycetes</taxon>
        <taxon>Thraustochytrida</taxon>
        <taxon>Thraustochytriidae</taxon>
        <taxon>Hondaea</taxon>
    </lineage>
</organism>
<name>A0A2R5GRV8_9STRA</name>
<dbReference type="OrthoDB" id="204102at2759"/>
<dbReference type="SUPFAM" id="SSF53335">
    <property type="entry name" value="S-adenosyl-L-methionine-dependent methyltransferases"/>
    <property type="match status" value="1"/>
</dbReference>
<gene>
    <name evidence="4" type="ORF">FCC1311_068342</name>
</gene>
<comment type="caution">
    <text evidence="4">The sequence shown here is derived from an EMBL/GenBank/DDBJ whole genome shotgun (WGS) entry which is preliminary data.</text>
</comment>
<dbReference type="EC" id="2.1.1.360" evidence="1"/>
<dbReference type="InterPro" id="IPR025789">
    <property type="entry name" value="DOT1_dom"/>
</dbReference>
<comment type="miscellaneous">
    <text evidence="1">In contrast to other lysine histone methyltransferases, it does not contain a SET domain, suggesting the existence of another mechanism for methylation of lysine residues of histones.</text>
</comment>
<accession>A0A2R5GRV8</accession>
<keyword evidence="5" id="KW-1185">Reference proteome</keyword>
<dbReference type="Gene3D" id="3.40.50.150">
    <property type="entry name" value="Vaccinia Virus protein VP39"/>
    <property type="match status" value="1"/>
</dbReference>
<evidence type="ECO:0000313" key="4">
    <source>
        <dbReference type="EMBL" id="GBG30614.1"/>
    </source>
</evidence>
<evidence type="ECO:0000256" key="2">
    <source>
        <dbReference type="SAM" id="MobiDB-lite"/>
    </source>
</evidence>
<feature type="region of interest" description="Disordered" evidence="2">
    <location>
        <begin position="17"/>
        <end position="78"/>
    </location>
</feature>
<comment type="subcellular location">
    <subcellularLocation>
        <location evidence="1">Nucleus</location>
    </subcellularLocation>
</comment>
<keyword evidence="1" id="KW-0156">Chromatin regulator</keyword>
<dbReference type="EMBL" id="BEYU01000079">
    <property type="protein sequence ID" value="GBG30614.1"/>
    <property type="molecule type" value="Genomic_DNA"/>
</dbReference>
<evidence type="ECO:0000259" key="3">
    <source>
        <dbReference type="PROSITE" id="PS51569"/>
    </source>
</evidence>
<sequence>MGVKAVAVDADERYQREVQASDDLNHNAFAADDDEDYKVEHGERNHDDGDDYNDDDDDDDDDDYDDDDDDDEDYVRGGTTVSKLRRIANGWTEHSGTNNDLSDVDEASQDRPNTGRNPTTATPPVLATPAMNEAGFEFSAVFAYLENKGWGLCVPDRDNLTWIYLKNKTVVFDRTSQVKNRDFFESEAAVLKYFQNSRHLMEGYIQHAREMAASKEDGEATDLHDEKALLSPSAQKSSRKQTLPKRKGEDVDLLDGLPSGLPSLRFKTLKQRLPMLTYEEWAEYWEHLIEFHGGLRIMMELGFPRDPGVREYDRRRAGFATPSFVQTLISCAGIRENDRYLDLGCGIGATVLPVCTLVGCPSVGIEMCLNRASVAKKLNGTLQEELDRHKIFGGRARIYHGDYLDDRFADIIRQATVIFLGNDPTWFQFDELRETNKLAENIIIASKVGSRIVTLMPIKRLHDPFFEGCFHFSTFMTLQNASSWCPERLHLLVYHKVSNKWTCVICKTRNRLLHNGQGPLVTVCAKCKHTRKV</sequence>
<dbReference type="AlphaFoldDB" id="A0A2R5GRV8"/>
<dbReference type="GO" id="GO:0140956">
    <property type="term" value="F:histone H3K79 trimethyltransferase activity"/>
    <property type="evidence" value="ECO:0007669"/>
    <property type="project" value="UniProtKB-EC"/>
</dbReference>
<dbReference type="Pfam" id="PF08123">
    <property type="entry name" value="DOT1"/>
    <property type="match status" value="1"/>
</dbReference>
<feature type="region of interest" description="Disordered" evidence="2">
    <location>
        <begin position="92"/>
        <end position="125"/>
    </location>
</feature>
<keyword evidence="1 4" id="KW-0489">Methyltransferase</keyword>
<keyword evidence="1" id="KW-0539">Nucleus</keyword>
<dbReference type="InParanoid" id="A0A2R5GRV8"/>
<comment type="similarity">
    <text evidence="1">Belongs to the class I-like SAM-binding methyltransferase superfamily. DOT1 family.</text>
</comment>
<evidence type="ECO:0000313" key="5">
    <source>
        <dbReference type="Proteomes" id="UP000241890"/>
    </source>
</evidence>
<dbReference type="GO" id="GO:0032259">
    <property type="term" value="P:methylation"/>
    <property type="evidence" value="ECO:0007669"/>
    <property type="project" value="UniProtKB-KW"/>
</dbReference>
<comment type="catalytic activity">
    <reaction evidence="1">
        <text>L-lysyl(79)-[histone H3] + 3 S-adenosyl-L-methionine = N(6),N(6),N(6)-trimethyl-L-lysyl(79)-[histone H3] + 3 S-adenosyl-L-homocysteine + 3 H(+)</text>
        <dbReference type="Rhea" id="RHEA:60328"/>
        <dbReference type="Rhea" id="RHEA-COMP:15549"/>
        <dbReference type="Rhea" id="RHEA-COMP:15552"/>
        <dbReference type="ChEBI" id="CHEBI:15378"/>
        <dbReference type="ChEBI" id="CHEBI:29969"/>
        <dbReference type="ChEBI" id="CHEBI:57856"/>
        <dbReference type="ChEBI" id="CHEBI:59789"/>
        <dbReference type="ChEBI" id="CHEBI:61961"/>
        <dbReference type="EC" id="2.1.1.360"/>
    </reaction>
</comment>
<feature type="compositionally biased region" description="Acidic residues" evidence="2">
    <location>
        <begin position="48"/>
        <end position="73"/>
    </location>
</feature>
<evidence type="ECO:0000256" key="1">
    <source>
        <dbReference type="RuleBase" id="RU271113"/>
    </source>
</evidence>
<dbReference type="CDD" id="cd02440">
    <property type="entry name" value="AdoMet_MTases"/>
    <property type="match status" value="1"/>
</dbReference>
<dbReference type="Proteomes" id="UP000241890">
    <property type="component" value="Unassembled WGS sequence"/>
</dbReference>
<dbReference type="GO" id="GO:0005634">
    <property type="term" value="C:nucleus"/>
    <property type="evidence" value="ECO:0007669"/>
    <property type="project" value="UniProtKB-SubCell"/>
</dbReference>
<feature type="compositionally biased region" description="Basic and acidic residues" evidence="2">
    <location>
        <begin position="38"/>
        <end position="47"/>
    </location>
</feature>
<proteinExistence type="inferred from homology"/>
<reference evidence="4 5" key="1">
    <citation type="submission" date="2017-12" db="EMBL/GenBank/DDBJ databases">
        <title>Sequencing, de novo assembly and annotation of complete genome of a new Thraustochytrid species, strain FCC1311.</title>
        <authorList>
            <person name="Sedici K."/>
            <person name="Godart F."/>
            <person name="Aiese Cigliano R."/>
            <person name="Sanseverino W."/>
            <person name="Barakat M."/>
            <person name="Ortet P."/>
            <person name="Marechal E."/>
            <person name="Cagnac O."/>
            <person name="Amato A."/>
        </authorList>
    </citation>
    <scope>NUCLEOTIDE SEQUENCE [LARGE SCALE GENOMIC DNA]</scope>
</reference>
<comment type="function">
    <text evidence="1">Histone methyltransferase that specifically trimethylates histone H3 to form H3K79me3. This methylation is required for telomere silencing and for the pachytene checkpoint during the meiotic cell cycle by allowing the recruitment of RAD9 to double strand breaks. Nucleosomes are preferred as substrate compared to free histone.</text>
</comment>
<feature type="compositionally biased region" description="Polar residues" evidence="2">
    <location>
        <begin position="92"/>
        <end position="101"/>
    </location>
</feature>
<dbReference type="InterPro" id="IPR029063">
    <property type="entry name" value="SAM-dependent_MTases_sf"/>
</dbReference>
<keyword evidence="1" id="KW-0949">S-adenosyl-L-methionine</keyword>
<keyword evidence="1 4" id="KW-0808">Transferase</keyword>
<protein>
    <recommendedName>
        <fullName evidence="1">Histone-lysine N-methyltransferase, H3 lysine-79 specific</fullName>
        <ecNumber evidence="1">2.1.1.360</ecNumber>
    </recommendedName>
    <alternativeName>
        <fullName evidence="1">Histone H3-K79 methyltransferase</fullName>
    </alternativeName>
</protein>